<name>A0ACC1XY87_MELAZ</name>
<keyword evidence="2" id="KW-1185">Reference proteome</keyword>
<organism evidence="1 2">
    <name type="scientific">Melia azedarach</name>
    <name type="common">Chinaberry tree</name>
    <dbReference type="NCBI Taxonomy" id="155640"/>
    <lineage>
        <taxon>Eukaryota</taxon>
        <taxon>Viridiplantae</taxon>
        <taxon>Streptophyta</taxon>
        <taxon>Embryophyta</taxon>
        <taxon>Tracheophyta</taxon>
        <taxon>Spermatophyta</taxon>
        <taxon>Magnoliopsida</taxon>
        <taxon>eudicotyledons</taxon>
        <taxon>Gunneridae</taxon>
        <taxon>Pentapetalae</taxon>
        <taxon>rosids</taxon>
        <taxon>malvids</taxon>
        <taxon>Sapindales</taxon>
        <taxon>Meliaceae</taxon>
        <taxon>Melia</taxon>
    </lineage>
</organism>
<gene>
    <name evidence="1" type="ORF">OWV82_013625</name>
</gene>
<comment type="caution">
    <text evidence="1">The sequence shown here is derived from an EMBL/GenBank/DDBJ whole genome shotgun (WGS) entry which is preliminary data.</text>
</comment>
<keyword evidence="1" id="KW-0804">Transcription</keyword>
<evidence type="ECO:0000313" key="1">
    <source>
        <dbReference type="EMBL" id="KAJ4715245.1"/>
    </source>
</evidence>
<evidence type="ECO:0000313" key="2">
    <source>
        <dbReference type="Proteomes" id="UP001164539"/>
    </source>
</evidence>
<protein>
    <submittedName>
        <fullName evidence="1">DNA-directed RNA polymerase</fullName>
    </submittedName>
</protein>
<dbReference type="Proteomes" id="UP001164539">
    <property type="component" value="Chromosome 7"/>
</dbReference>
<proteinExistence type="predicted"/>
<accession>A0ACC1XY87</accession>
<keyword evidence="1" id="KW-0240">DNA-directed RNA polymerase</keyword>
<sequence length="339" mass="39152">MTRLLVTQIEHFISSSLVAGKAPTTELAGRLQSKQTNRKAKSKQVLVSTISTVVGPFQFIAKVLCDDGVQEFNKIPITQDAAASAYQIMSYLLLNEEMAMRTNLIPHPDGKIQDVYTYLLQDLKEFMHHRINDKLKMEIIESKLDRKLIKKLFMPLIYGKTLISMEKDIRLTYGQLLSIKDTHNLAKLSNEFWIHKYPDIVNFMKLIIFVSWFCSAKDRAVFYSIPFFTTKQDYMSFKKENISVYERSTKKRRRATLSIPTTKRDKRKTQSATCANFIHQKDAYIAMKVVESLLSQRVDIYTVHDNFITTPPYVKVVPDIYTKVFISMGHPLQIINDGT</sequence>
<dbReference type="EMBL" id="CM051400">
    <property type="protein sequence ID" value="KAJ4715245.1"/>
    <property type="molecule type" value="Genomic_DNA"/>
</dbReference>
<reference evidence="1 2" key="1">
    <citation type="journal article" date="2023" name="Science">
        <title>Complex scaffold remodeling in plant triterpene biosynthesis.</title>
        <authorList>
            <person name="De La Pena R."/>
            <person name="Hodgson H."/>
            <person name="Liu J.C."/>
            <person name="Stephenson M.J."/>
            <person name="Martin A.C."/>
            <person name="Owen C."/>
            <person name="Harkess A."/>
            <person name="Leebens-Mack J."/>
            <person name="Jimenez L.E."/>
            <person name="Osbourn A."/>
            <person name="Sattely E.S."/>
        </authorList>
    </citation>
    <scope>NUCLEOTIDE SEQUENCE [LARGE SCALE GENOMIC DNA]</scope>
    <source>
        <strain evidence="2">cv. JPN11</strain>
        <tissue evidence="1">Leaf</tissue>
    </source>
</reference>